<dbReference type="AlphaFoldDB" id="A0A3M5PJ23"/>
<dbReference type="Gene3D" id="3.20.20.410">
    <property type="entry name" value="Protein of unknown function UPF0759"/>
    <property type="match status" value="1"/>
</dbReference>
<accession>A0A3M5PJ23</accession>
<proteinExistence type="predicted"/>
<comment type="caution">
    <text evidence="1">The sequence shown here is derived from an EMBL/GenBank/DDBJ whole genome shotgun (WGS) entry which is preliminary data.</text>
</comment>
<gene>
    <name evidence="1" type="ORF">ALP40_02751</name>
</gene>
<evidence type="ECO:0000313" key="2">
    <source>
        <dbReference type="Proteomes" id="UP000273854"/>
    </source>
</evidence>
<dbReference type="EMBL" id="RBTP01000012">
    <property type="protein sequence ID" value="RMT84177.1"/>
    <property type="molecule type" value="Genomic_DNA"/>
</dbReference>
<name>A0A3M5PJ23_PSEVI</name>
<dbReference type="InterPro" id="IPR002763">
    <property type="entry name" value="DUF72"/>
</dbReference>
<evidence type="ECO:0000313" key="1">
    <source>
        <dbReference type="EMBL" id="RMT84177.1"/>
    </source>
</evidence>
<sequence>MNVPPPAYVGCAGWSLARQYWPVFPAGGSHLQRYAERFNTVEINSSFYRPHRPQTYARWADAVPEDFRFSVKLPKRISHELRLVESEAHLDEFLSQCLALGRKMGCLLIQLPPSFRYEPEVAERFFQALRQRYTGYVVLEPRHESWLDAQALLIEQRIGQVAADPSPITGGNKPRGWQGMRYWRLHGSPQVYHTPYGAERLAEWVDPIRQSAQEGAPTWCIFDNTASGWAVGDALALQEQLALHTAPRA</sequence>
<evidence type="ECO:0008006" key="3">
    <source>
        <dbReference type="Google" id="ProtNLM"/>
    </source>
</evidence>
<dbReference type="OrthoDB" id="9780310at2"/>
<organism evidence="1 2">
    <name type="scientific">Pseudomonas viridiflava</name>
    <name type="common">Phytomonas viridiflava</name>
    <dbReference type="NCBI Taxonomy" id="33069"/>
    <lineage>
        <taxon>Bacteria</taxon>
        <taxon>Pseudomonadati</taxon>
        <taxon>Pseudomonadota</taxon>
        <taxon>Gammaproteobacteria</taxon>
        <taxon>Pseudomonadales</taxon>
        <taxon>Pseudomonadaceae</taxon>
        <taxon>Pseudomonas</taxon>
    </lineage>
</organism>
<dbReference type="PANTHER" id="PTHR30348">
    <property type="entry name" value="UNCHARACTERIZED PROTEIN YECE"/>
    <property type="match status" value="1"/>
</dbReference>
<reference evidence="1 2" key="1">
    <citation type="submission" date="2018-08" db="EMBL/GenBank/DDBJ databases">
        <title>Recombination of ecologically and evolutionarily significant loci maintains genetic cohesion in the Pseudomonas syringae species complex.</title>
        <authorList>
            <person name="Dillon M."/>
            <person name="Thakur S."/>
            <person name="Almeida R.N.D."/>
            <person name="Weir B.S."/>
            <person name="Guttman D.S."/>
        </authorList>
    </citation>
    <scope>NUCLEOTIDE SEQUENCE [LARGE SCALE GENOMIC DNA]</scope>
    <source>
        <strain evidence="1 2">ICMP 19473</strain>
    </source>
</reference>
<dbReference type="RefSeq" id="WP_122207262.1">
    <property type="nucleotide sequence ID" value="NZ_JAAMQQ010000001.1"/>
</dbReference>
<dbReference type="InterPro" id="IPR036520">
    <property type="entry name" value="UPF0759_sf"/>
</dbReference>
<dbReference type="SUPFAM" id="SSF117396">
    <property type="entry name" value="TM1631-like"/>
    <property type="match status" value="1"/>
</dbReference>
<dbReference type="Proteomes" id="UP000273854">
    <property type="component" value="Unassembled WGS sequence"/>
</dbReference>
<dbReference type="Pfam" id="PF01904">
    <property type="entry name" value="DUF72"/>
    <property type="match status" value="1"/>
</dbReference>
<protein>
    <recommendedName>
        <fullName evidence="3">DUF72 domain-containing protein</fullName>
    </recommendedName>
</protein>
<dbReference type="PANTHER" id="PTHR30348:SF14">
    <property type="entry name" value="BLR8050 PROTEIN"/>
    <property type="match status" value="1"/>
</dbReference>